<dbReference type="EMBL" id="MUNK01000149">
    <property type="protein sequence ID" value="OTA29491.1"/>
    <property type="molecule type" value="Genomic_DNA"/>
</dbReference>
<keyword evidence="2" id="KW-0479">Metal-binding</keyword>
<dbReference type="InParanoid" id="A0A1Z5T2B5"/>
<feature type="signal peptide" evidence="6">
    <location>
        <begin position="1"/>
        <end position="24"/>
    </location>
</feature>
<feature type="chain" id="PRO_5012487241" description="Succinylglutamate desuccinylase/Aspartoacylase catalytic domain-containing protein" evidence="6">
    <location>
        <begin position="25"/>
        <end position="1153"/>
    </location>
</feature>
<dbReference type="AlphaFoldDB" id="A0A1Z5T2B5"/>
<comment type="caution">
    <text evidence="8">The sequence shown here is derived from an EMBL/GenBank/DDBJ whole genome shotgun (WGS) entry which is preliminary data.</text>
</comment>
<dbReference type="PANTHER" id="PTHR14905">
    <property type="entry name" value="NG37"/>
    <property type="match status" value="1"/>
</dbReference>
<evidence type="ECO:0000256" key="1">
    <source>
        <dbReference type="ARBA" id="ARBA00001947"/>
    </source>
</evidence>
<proteinExistence type="predicted"/>
<keyword evidence="6" id="KW-0732">Signal</keyword>
<evidence type="ECO:0000256" key="3">
    <source>
        <dbReference type="ARBA" id="ARBA00022801"/>
    </source>
</evidence>
<evidence type="ECO:0000256" key="5">
    <source>
        <dbReference type="SAM" id="MobiDB-lite"/>
    </source>
</evidence>
<evidence type="ECO:0000256" key="6">
    <source>
        <dbReference type="SAM" id="SignalP"/>
    </source>
</evidence>
<evidence type="ECO:0000259" key="7">
    <source>
        <dbReference type="Pfam" id="PF24827"/>
    </source>
</evidence>
<evidence type="ECO:0000256" key="4">
    <source>
        <dbReference type="ARBA" id="ARBA00022833"/>
    </source>
</evidence>
<dbReference type="VEuPathDB" id="FungiDB:BTJ68_11789"/>
<name>A0A1Z5T2B5_HORWE</name>
<feature type="region of interest" description="Disordered" evidence="5">
    <location>
        <begin position="370"/>
        <end position="415"/>
    </location>
</feature>
<dbReference type="Proteomes" id="UP000194280">
    <property type="component" value="Unassembled WGS sequence"/>
</dbReference>
<dbReference type="Gene3D" id="3.40.630.10">
    <property type="entry name" value="Zn peptidases"/>
    <property type="match status" value="1"/>
</dbReference>
<feature type="compositionally biased region" description="Polar residues" evidence="5">
    <location>
        <begin position="383"/>
        <end position="396"/>
    </location>
</feature>
<dbReference type="PANTHER" id="PTHR14905:SF7">
    <property type="entry name" value="VON WILLEBRAND FACTOR A DOMAIN-CONTAINING PROTEIN 7"/>
    <property type="match status" value="1"/>
</dbReference>
<dbReference type="Pfam" id="PF24827">
    <property type="entry name" value="AstE_AspA_cat"/>
    <property type="match status" value="1"/>
</dbReference>
<feature type="compositionally biased region" description="Low complexity" evidence="5">
    <location>
        <begin position="693"/>
        <end position="703"/>
    </location>
</feature>
<protein>
    <recommendedName>
        <fullName evidence="7">Succinylglutamate desuccinylase/Aspartoacylase catalytic domain-containing protein</fullName>
    </recommendedName>
</protein>
<comment type="cofactor">
    <cofactor evidence="1">
        <name>Zn(2+)</name>
        <dbReference type="ChEBI" id="CHEBI:29105"/>
    </cofactor>
</comment>
<evidence type="ECO:0000313" key="8">
    <source>
        <dbReference type="EMBL" id="OTA29491.1"/>
    </source>
</evidence>
<organism evidence="8 9">
    <name type="scientific">Hortaea werneckii EXF-2000</name>
    <dbReference type="NCBI Taxonomy" id="1157616"/>
    <lineage>
        <taxon>Eukaryota</taxon>
        <taxon>Fungi</taxon>
        <taxon>Dikarya</taxon>
        <taxon>Ascomycota</taxon>
        <taxon>Pezizomycotina</taxon>
        <taxon>Dothideomycetes</taxon>
        <taxon>Dothideomycetidae</taxon>
        <taxon>Mycosphaerellales</taxon>
        <taxon>Teratosphaeriaceae</taxon>
        <taxon>Hortaea</taxon>
    </lineage>
</organism>
<keyword evidence="9" id="KW-1185">Reference proteome</keyword>
<keyword evidence="3" id="KW-0378">Hydrolase</keyword>
<dbReference type="GO" id="GO:0016788">
    <property type="term" value="F:hydrolase activity, acting on ester bonds"/>
    <property type="evidence" value="ECO:0007669"/>
    <property type="project" value="InterPro"/>
</dbReference>
<dbReference type="CDD" id="cd06251">
    <property type="entry name" value="M14_ASTE_ASPA-like"/>
    <property type="match status" value="1"/>
</dbReference>
<dbReference type="GO" id="GO:0046872">
    <property type="term" value="F:metal ion binding"/>
    <property type="evidence" value="ECO:0007669"/>
    <property type="project" value="UniProtKB-KW"/>
</dbReference>
<gene>
    <name evidence="8" type="ORF">BTJ68_11789</name>
</gene>
<feature type="domain" description="Succinylglutamate desuccinylase/Aspartoacylase catalytic" evidence="7">
    <location>
        <begin position="892"/>
        <end position="1053"/>
    </location>
</feature>
<keyword evidence="4" id="KW-0862">Zinc</keyword>
<accession>A0A1Z5T2B5</accession>
<dbReference type="STRING" id="1157616.A0A1Z5T2B5"/>
<reference evidence="8 9" key="1">
    <citation type="submission" date="2017-01" db="EMBL/GenBank/DDBJ databases">
        <title>The recent genome duplication of the halophilic yeast Hortaea werneckii: insights from long-read sequencing.</title>
        <authorList>
            <person name="Sinha S."/>
            <person name="Flibotte S."/>
            <person name="Neira M."/>
            <person name="Lenassi M."/>
            <person name="Gostincar C."/>
            <person name="Stajich J.E."/>
            <person name="Nislow C.E."/>
        </authorList>
    </citation>
    <scope>NUCLEOTIDE SEQUENCE [LARGE SCALE GENOMIC DNA]</scope>
    <source>
        <strain evidence="8 9">EXF-2000</strain>
    </source>
</reference>
<feature type="region of interest" description="Disordered" evidence="5">
    <location>
        <begin position="683"/>
        <end position="703"/>
    </location>
</feature>
<sequence length="1153" mass="123909">MARNFTCLLVVLVALAFLASPTAAFGAGNISSLSKIEGHNWRHGDLEDLLKTVAFLRGQKWTSMMVKRAYFGNWLRDYSQAVDVGTLKGVQADTIRVLLWVLAFMSFGYATLEFEVTAERLGCYRPEEHIDNPKDYADNEDARQYDPRLRGPVMPAELEVDPTTGMKNYIANERGGWATSLGYIKYSFARSIHFGRMYTHGPQKGRDEDLCEALRCLGQGLHCLEDFGAHTNYTELALRELGFNNVFPHVGTQTMINLRGKQVFPLVTGTFGGVDFLHSVLGEATDHVTQSEVNETEVAQLDAALSQAQDSNHGKRGGGNDSSSFIDLLGQVPGTGGLVQEALDLQAQSEAQAAQNQGYGASRDASAGGYMPYGDQYGGARASNPSTFGQQGQGNFQAPPGSQGGPPGPGIPGVNVNVDPQQVIAKIYPLLAFRDRVVRSIAGFVEKIPGLEKMIETISEKVTLFVMGLLAPYIKPLIAAASNALKQGSGTVVSASQKQQYIVWDDPTSSDPTHSLLSKDHFSNVLNAPAGQVAAAILLYCAPRVIYGWDHPEVPEHEILDDIGRTFHHPAVRDQNCELHRNMFRVVEQWVQSQPDRGAKLNHLLSSESVRAGHNHKVQDFQHSLQPLQNEMQHLGTASHSHTAGGPMALFAQQRSLDTDTRGQAYPGGYAGSAAAPHDYAQASYSHAPPAPAGFAPEGGSAFPTAYQQGYEAPYTQAPPPPPQGGYQQSYQGGYDQSGGYGVMGIRVRGMDTMVGVMGAMLPSTKTALLSLTTLLLGSTTGQTIYTGDTLQGYPIISSLDITDVPSNTISRFWLSPAEGQGGLPYFLPIFVARGTEDSVHSGRRLSLSASIHGDELNPVAVVQKIFARLNETGVFPGSNGDGSSGEWNDDASATGFNGTIIGLPTQNPQGNLLNQRNFFTSSSNGFFTNLNRVFLGMPIAEGGGLPDAYAAAIWNDVWGNTSNVDVAVDFHTLSTGSLGPLWCYADYRLDGVQRLAELLKPDMIKIDPGEPGSIETTWVEAGVPAITVEIGPGNIWNTTLINRTVDYAFRLMEDLQMFGGSGGVVPDLSETYIVTNFSGTAVSYSGWAELDVGVLEDVEEGQVIGRVYNSWGDKLEDLSAAVSGRVLDVLVDPAVEAGTGVVTIGYNATASD</sequence>
<evidence type="ECO:0000256" key="2">
    <source>
        <dbReference type="ARBA" id="ARBA00022723"/>
    </source>
</evidence>
<dbReference type="Pfam" id="PF07217">
    <property type="entry name" value="Het-C"/>
    <property type="match status" value="1"/>
</dbReference>
<evidence type="ECO:0000313" key="9">
    <source>
        <dbReference type="Proteomes" id="UP000194280"/>
    </source>
</evidence>
<dbReference type="SUPFAM" id="SSF53187">
    <property type="entry name" value="Zn-dependent exopeptidases"/>
    <property type="match status" value="1"/>
</dbReference>
<dbReference type="InterPro" id="IPR055438">
    <property type="entry name" value="AstE_AspA_cat"/>
</dbReference>
<feature type="region of interest" description="Disordered" evidence="5">
    <location>
        <begin position="307"/>
        <end position="327"/>
    </location>
</feature>
<dbReference type="InterPro" id="IPR010816">
    <property type="entry name" value="Het-C"/>
</dbReference>
<dbReference type="InterPro" id="IPR052577">
    <property type="entry name" value="VWA7"/>
</dbReference>